<dbReference type="GeneID" id="92367096"/>
<dbReference type="VEuPathDB" id="CryptoDB:cand_029120"/>
<accession>A0A1J4MS33</accession>
<evidence type="ECO:0000256" key="1">
    <source>
        <dbReference type="ARBA" id="ARBA00004123"/>
    </source>
</evidence>
<sequence length="428" mass="50075">MDNDYFTNYYGNINIKRSFPEENKDILSFKQEYENTYRLLKYEFKKLQSHEDNEINKYIDSCIDGIRMMRIPEEIEFMISKELDEKSDKYLDFIKPEILEKVSLSKRKSKNCNKRSSRFAGKISSIPNTIRTIEEIIDDRDINNVLNSYLLTRTCSNVRLRRQFVGMNSIIYPHEISKTKLENRDDKQKLKKVDKDCLIITVSFYHPIRGMKMAEFDVLEYQTLAEIRDAFNCDDSKREEELLKVKTKGACFFIDGVLYPDLRETEDGIINYATYLKGYCNTVNTIGNKEEIIPMHKRKLNEISIPINLPCSFLHSGDCEHRFTFTNIRVYQECVDCPYEDVYPLQIYSPSTILTFCEICGINLANKLIFNALNLPKNPSYLCDSCTFAFLYDKETRNPLENFIICNINSKLPNSSGCNTNFSLETPK</sequence>
<dbReference type="Pfam" id="PF12251">
    <property type="entry name" value="SNAPC3"/>
    <property type="match status" value="1"/>
</dbReference>
<evidence type="ECO:0000313" key="8">
    <source>
        <dbReference type="Proteomes" id="UP000186804"/>
    </source>
</evidence>
<dbReference type="GO" id="GO:0042796">
    <property type="term" value="P:snRNA transcription by RNA polymerase III"/>
    <property type="evidence" value="ECO:0007669"/>
    <property type="project" value="TreeGrafter"/>
</dbReference>
<keyword evidence="8" id="KW-1185">Reference proteome</keyword>
<dbReference type="GO" id="GO:0019185">
    <property type="term" value="C:snRNA-activating protein complex"/>
    <property type="evidence" value="ECO:0007669"/>
    <property type="project" value="TreeGrafter"/>
</dbReference>
<organism evidence="7 8">
    <name type="scientific">Cryptosporidium andersoni</name>
    <dbReference type="NCBI Taxonomy" id="117008"/>
    <lineage>
        <taxon>Eukaryota</taxon>
        <taxon>Sar</taxon>
        <taxon>Alveolata</taxon>
        <taxon>Apicomplexa</taxon>
        <taxon>Conoidasida</taxon>
        <taxon>Coccidia</taxon>
        <taxon>Eucoccidiorida</taxon>
        <taxon>Eimeriorina</taxon>
        <taxon>Cryptosporidiidae</taxon>
        <taxon>Cryptosporidium</taxon>
    </lineage>
</organism>
<evidence type="ECO:0000256" key="2">
    <source>
        <dbReference type="ARBA" id="ARBA00010410"/>
    </source>
</evidence>
<evidence type="ECO:0000313" key="7">
    <source>
        <dbReference type="EMBL" id="OII75828.1"/>
    </source>
</evidence>
<evidence type="ECO:0000256" key="5">
    <source>
        <dbReference type="ARBA" id="ARBA00023163"/>
    </source>
</evidence>
<comment type="subcellular location">
    <subcellularLocation>
        <location evidence="1">Nucleus</location>
    </subcellularLocation>
</comment>
<dbReference type="GO" id="GO:0001046">
    <property type="term" value="F:core promoter sequence-specific DNA binding"/>
    <property type="evidence" value="ECO:0007669"/>
    <property type="project" value="TreeGrafter"/>
</dbReference>
<dbReference type="RefSeq" id="XP_067067674.1">
    <property type="nucleotide sequence ID" value="XM_067213139.1"/>
</dbReference>
<evidence type="ECO:0000256" key="3">
    <source>
        <dbReference type="ARBA" id="ARBA00023015"/>
    </source>
</evidence>
<dbReference type="PANTHER" id="PTHR13421">
    <property type="entry name" value="SNRNA-ACTIVATING PROTEIN COMPLEX SUBUNIT 3"/>
    <property type="match status" value="1"/>
</dbReference>
<reference evidence="7 8" key="1">
    <citation type="submission" date="2016-10" db="EMBL/GenBank/DDBJ databases">
        <title>Reductive evolution of mitochondrial metabolism and differential evolution of invasion-related proteins in Cryptosporidium.</title>
        <authorList>
            <person name="Liu S."/>
            <person name="Roellig D.M."/>
            <person name="Guo Y."/>
            <person name="Li N."/>
            <person name="Frace M.A."/>
            <person name="Tang K."/>
            <person name="Zhang L."/>
            <person name="Feng Y."/>
            <person name="Xiao L."/>
        </authorList>
    </citation>
    <scope>NUCLEOTIDE SEQUENCE [LARGE SCALE GENOMIC DNA]</scope>
    <source>
        <strain evidence="7">30847</strain>
    </source>
</reference>
<keyword evidence="3" id="KW-0805">Transcription regulation</keyword>
<protein>
    <recommendedName>
        <fullName evidence="9">snRNA-activating protein complex subunit 3</fullName>
    </recommendedName>
</protein>
<dbReference type="GO" id="GO:0003681">
    <property type="term" value="F:bent DNA binding"/>
    <property type="evidence" value="ECO:0007669"/>
    <property type="project" value="TreeGrafter"/>
</dbReference>
<dbReference type="PANTHER" id="PTHR13421:SF16">
    <property type="entry name" value="SNRNA-ACTIVATING PROTEIN COMPLEX SUBUNIT 3"/>
    <property type="match status" value="1"/>
</dbReference>
<dbReference type="Proteomes" id="UP000186804">
    <property type="component" value="Unassembled WGS sequence"/>
</dbReference>
<dbReference type="EMBL" id="LRBS01000080">
    <property type="protein sequence ID" value="OII75828.1"/>
    <property type="molecule type" value="Genomic_DNA"/>
</dbReference>
<dbReference type="AlphaFoldDB" id="A0A1J4MS33"/>
<keyword evidence="4" id="KW-0238">DNA-binding</keyword>
<proteinExistence type="inferred from homology"/>
<dbReference type="GO" id="GO:0042795">
    <property type="term" value="P:snRNA transcription by RNA polymerase II"/>
    <property type="evidence" value="ECO:0007669"/>
    <property type="project" value="TreeGrafter"/>
</dbReference>
<name>A0A1J4MS33_9CRYT</name>
<comment type="similarity">
    <text evidence="2">Belongs to the SNAPC3/SRD2 family.</text>
</comment>
<keyword evidence="5" id="KW-0804">Transcription</keyword>
<dbReference type="InterPro" id="IPR022042">
    <property type="entry name" value="snRNA-activating_su3"/>
</dbReference>
<dbReference type="OrthoDB" id="46583at2759"/>
<comment type="caution">
    <text evidence="7">The sequence shown here is derived from an EMBL/GenBank/DDBJ whole genome shotgun (WGS) entry which is preliminary data.</text>
</comment>
<dbReference type="GO" id="GO:0001006">
    <property type="term" value="F:RNA polymerase III type 3 promoter sequence-specific DNA binding"/>
    <property type="evidence" value="ECO:0007669"/>
    <property type="project" value="TreeGrafter"/>
</dbReference>
<evidence type="ECO:0000256" key="4">
    <source>
        <dbReference type="ARBA" id="ARBA00023125"/>
    </source>
</evidence>
<evidence type="ECO:0000256" key="6">
    <source>
        <dbReference type="ARBA" id="ARBA00023242"/>
    </source>
</evidence>
<evidence type="ECO:0008006" key="9">
    <source>
        <dbReference type="Google" id="ProtNLM"/>
    </source>
</evidence>
<dbReference type="GO" id="GO:0000978">
    <property type="term" value="F:RNA polymerase II cis-regulatory region sequence-specific DNA binding"/>
    <property type="evidence" value="ECO:0007669"/>
    <property type="project" value="TreeGrafter"/>
</dbReference>
<dbReference type="GO" id="GO:0005634">
    <property type="term" value="C:nucleus"/>
    <property type="evidence" value="ECO:0007669"/>
    <property type="project" value="UniProtKB-SubCell"/>
</dbReference>
<gene>
    <name evidence="7" type="ORF">cand_029120</name>
</gene>
<keyword evidence="6" id="KW-0539">Nucleus</keyword>